<proteinExistence type="predicted"/>
<reference evidence="7 8" key="1">
    <citation type="submission" date="2024-02" db="EMBL/GenBank/DDBJ databases">
        <title>Herpetosiphon gulosus NBRC 112829.</title>
        <authorList>
            <person name="Ichikawa N."/>
            <person name="Katano-Makiyama Y."/>
            <person name="Hidaka K."/>
        </authorList>
    </citation>
    <scope>NUCLEOTIDE SEQUENCE [LARGE SCALE GENOMIC DNA]</scope>
    <source>
        <strain evidence="7 8">NBRC 112829</strain>
    </source>
</reference>
<dbReference type="Proteomes" id="UP001428290">
    <property type="component" value="Unassembled WGS sequence"/>
</dbReference>
<comment type="subcellular location">
    <subcellularLocation>
        <location evidence="1">Cell membrane</location>
        <topology evidence="1">Multi-pass membrane protein</topology>
    </subcellularLocation>
</comment>
<keyword evidence="3 6" id="KW-0812">Transmembrane</keyword>
<accession>A0ABP9X613</accession>
<gene>
    <name evidence="7" type="ORF">Hgul01_04104</name>
</gene>
<feature type="transmembrane region" description="Helical" evidence="6">
    <location>
        <begin position="30"/>
        <end position="50"/>
    </location>
</feature>
<evidence type="ECO:0000256" key="4">
    <source>
        <dbReference type="ARBA" id="ARBA00022989"/>
    </source>
</evidence>
<evidence type="ECO:0000256" key="1">
    <source>
        <dbReference type="ARBA" id="ARBA00004651"/>
    </source>
</evidence>
<evidence type="ECO:0000313" key="8">
    <source>
        <dbReference type="Proteomes" id="UP001428290"/>
    </source>
</evidence>
<feature type="transmembrane region" description="Helical" evidence="6">
    <location>
        <begin position="331"/>
        <end position="353"/>
    </location>
</feature>
<dbReference type="Pfam" id="PF02690">
    <property type="entry name" value="Na_Pi_cotrans"/>
    <property type="match status" value="1"/>
</dbReference>
<dbReference type="RefSeq" id="WP_345723883.1">
    <property type="nucleotide sequence ID" value="NZ_BAABRU010000017.1"/>
</dbReference>
<feature type="transmembrane region" description="Helical" evidence="6">
    <location>
        <begin position="266"/>
        <end position="292"/>
    </location>
</feature>
<feature type="transmembrane region" description="Helical" evidence="6">
    <location>
        <begin position="109"/>
        <end position="132"/>
    </location>
</feature>
<dbReference type="InterPro" id="IPR003841">
    <property type="entry name" value="Na/Pi_transpt"/>
</dbReference>
<keyword evidence="2" id="KW-1003">Cell membrane</keyword>
<name>A0ABP9X613_9CHLR</name>
<dbReference type="PANTHER" id="PTHR10010">
    <property type="entry name" value="SOLUTE CARRIER FAMILY 34 SODIUM PHOSPHATE , MEMBER 2-RELATED"/>
    <property type="match status" value="1"/>
</dbReference>
<keyword evidence="8" id="KW-1185">Reference proteome</keyword>
<feature type="transmembrane region" description="Helical" evidence="6">
    <location>
        <begin position="373"/>
        <end position="390"/>
    </location>
</feature>
<organism evidence="7 8">
    <name type="scientific">Herpetosiphon gulosus</name>
    <dbReference type="NCBI Taxonomy" id="1973496"/>
    <lineage>
        <taxon>Bacteria</taxon>
        <taxon>Bacillati</taxon>
        <taxon>Chloroflexota</taxon>
        <taxon>Chloroflexia</taxon>
        <taxon>Herpetosiphonales</taxon>
        <taxon>Herpetosiphonaceae</taxon>
        <taxon>Herpetosiphon</taxon>
    </lineage>
</organism>
<dbReference type="EMBL" id="BAABRU010000017">
    <property type="protein sequence ID" value="GAA5530286.1"/>
    <property type="molecule type" value="Genomic_DNA"/>
</dbReference>
<evidence type="ECO:0000313" key="7">
    <source>
        <dbReference type="EMBL" id="GAA5530286.1"/>
    </source>
</evidence>
<evidence type="ECO:0000256" key="6">
    <source>
        <dbReference type="SAM" id="Phobius"/>
    </source>
</evidence>
<dbReference type="PANTHER" id="PTHR10010:SF46">
    <property type="entry name" value="SODIUM-DEPENDENT PHOSPHATE TRANSPORT PROTEIN 2B"/>
    <property type="match status" value="1"/>
</dbReference>
<feature type="transmembrane region" description="Helical" evidence="6">
    <location>
        <begin position="218"/>
        <end position="238"/>
    </location>
</feature>
<protein>
    <submittedName>
        <fullName evidence="7">Uncharacterized protein</fullName>
    </submittedName>
</protein>
<keyword evidence="4 6" id="KW-1133">Transmembrane helix</keyword>
<feature type="transmembrane region" description="Helical" evidence="6">
    <location>
        <begin position="138"/>
        <end position="166"/>
    </location>
</feature>
<evidence type="ECO:0000256" key="3">
    <source>
        <dbReference type="ARBA" id="ARBA00022692"/>
    </source>
</evidence>
<evidence type="ECO:0000256" key="5">
    <source>
        <dbReference type="ARBA" id="ARBA00023136"/>
    </source>
</evidence>
<sequence>MSEHQSEQDVGVDSPATPSLLQRNRWLRRLMKFGFVVVGLFFFILALRLLSKGAGGLGPFLTKTLGIENALNTLGFGWLFAYGVLSGSPVAGIALSFLDSKVIDPLQAFTMITGSRLGASFIVLVIGFIYFLRGREKAASLSIGVLALSVTATTYLPALAIGYWLLTDSGLDKVRIALPSAIFDFVEQVFDPIVAWLIRTIDSGIINIFGATPATTGVLPATSVVIFVVGVGILLFAFNLLDKALPQVDAEHNAFGRIGGLIYRPWAMFLLGAFVTSLTLSVSVSLSILVPLSARGFIRRENTLPYIMGANITTFIDTLIASLLIKDPFAFTVVLAEIISISVISLIILIFLYRPYERLILRLLDRVVNDTPMLVTFMVVMVVTPILLLFI</sequence>
<feature type="transmembrane region" description="Helical" evidence="6">
    <location>
        <begin position="304"/>
        <end position="325"/>
    </location>
</feature>
<keyword evidence="5 6" id="KW-0472">Membrane</keyword>
<comment type="caution">
    <text evidence="7">The sequence shown here is derived from an EMBL/GenBank/DDBJ whole genome shotgun (WGS) entry which is preliminary data.</text>
</comment>
<feature type="transmembrane region" description="Helical" evidence="6">
    <location>
        <begin position="70"/>
        <end position="97"/>
    </location>
</feature>
<evidence type="ECO:0000256" key="2">
    <source>
        <dbReference type="ARBA" id="ARBA00022475"/>
    </source>
</evidence>